<dbReference type="PROSITE" id="PS00070">
    <property type="entry name" value="ALDEHYDE_DEHYDR_CYS"/>
    <property type="match status" value="1"/>
</dbReference>
<evidence type="ECO:0000256" key="3">
    <source>
        <dbReference type="ARBA" id="ARBA00023027"/>
    </source>
</evidence>
<evidence type="ECO:0000256" key="4">
    <source>
        <dbReference type="PIRNR" id="PIRNR036492"/>
    </source>
</evidence>
<proteinExistence type="inferred from homology"/>
<dbReference type="Pfam" id="PF00171">
    <property type="entry name" value="Aldedh"/>
    <property type="match status" value="1"/>
</dbReference>
<dbReference type="InterPro" id="IPR016161">
    <property type="entry name" value="Ald_DH/histidinol_DH"/>
</dbReference>
<dbReference type="InterPro" id="IPR015590">
    <property type="entry name" value="Aldehyde_DH_dom"/>
</dbReference>
<dbReference type="SUPFAM" id="SSF53720">
    <property type="entry name" value="ALDH-like"/>
    <property type="match status" value="1"/>
</dbReference>
<dbReference type="InterPro" id="IPR012394">
    <property type="entry name" value="Aldehyde_DH_NAD(P)"/>
</dbReference>
<dbReference type="InterPro" id="IPR016160">
    <property type="entry name" value="Ald_DH_CS_CYS"/>
</dbReference>
<evidence type="ECO:0000256" key="1">
    <source>
        <dbReference type="ARBA" id="ARBA00009986"/>
    </source>
</evidence>
<evidence type="ECO:0000259" key="7">
    <source>
        <dbReference type="Pfam" id="PF00171"/>
    </source>
</evidence>
<evidence type="ECO:0000256" key="5">
    <source>
        <dbReference type="PROSITE-ProRule" id="PRU10007"/>
    </source>
</evidence>
<dbReference type="PIRSF" id="PIRSF036492">
    <property type="entry name" value="ALDH"/>
    <property type="match status" value="1"/>
</dbReference>
<name>A0ABS3ADT0_9PSED</name>
<dbReference type="PROSITE" id="PS00687">
    <property type="entry name" value="ALDEHYDE_DEHYDR_GLU"/>
    <property type="match status" value="1"/>
</dbReference>
<dbReference type="InterPro" id="IPR029510">
    <property type="entry name" value="Ald_DH_CS_GLU"/>
</dbReference>
<evidence type="ECO:0000313" key="9">
    <source>
        <dbReference type="Proteomes" id="UP000772591"/>
    </source>
</evidence>
<reference evidence="8 9" key="1">
    <citation type="journal article" date="2021" name="Int. J. Syst. Evol. Microbiol.">
        <title>Pseudomonas piscium sp. nov., Pseudomonas pisciculturae sp. nov., Pseudomonas mucoides sp. nov. and Pseudomonas neuropathica sp. nov. isolated from rainbow trout.</title>
        <authorList>
            <person name="Duman M."/>
            <person name="Mulet M."/>
            <person name="Altun S."/>
            <person name="Saticioglu I.B."/>
            <person name="Gomila M."/>
            <person name="Lalucat J."/>
            <person name="Garcia-Valdes E."/>
        </authorList>
    </citation>
    <scope>NUCLEOTIDE SEQUENCE [LARGE SCALE GENOMIC DNA]</scope>
    <source>
        <strain evidence="8 9">LMG 28632</strain>
    </source>
</reference>
<comment type="similarity">
    <text evidence="1 4 6">Belongs to the aldehyde dehydrogenase family.</text>
</comment>
<dbReference type="PANTHER" id="PTHR43570:SF20">
    <property type="entry name" value="ALDEHYDE DEHYDROGENASE ALDX-RELATED"/>
    <property type="match status" value="1"/>
</dbReference>
<dbReference type="CDD" id="cd07133">
    <property type="entry name" value="ALDH_CALDH_CalB"/>
    <property type="match status" value="1"/>
</dbReference>
<protein>
    <recommendedName>
        <fullName evidence="4">Aldehyde dehydrogenase</fullName>
    </recommendedName>
</protein>
<feature type="domain" description="Aldehyde dehydrogenase" evidence="7">
    <location>
        <begin position="17"/>
        <end position="460"/>
    </location>
</feature>
<dbReference type="Gene3D" id="3.40.309.10">
    <property type="entry name" value="Aldehyde Dehydrogenase, Chain A, domain 2"/>
    <property type="match status" value="1"/>
</dbReference>
<dbReference type="EMBL" id="JADEVO010000008">
    <property type="protein sequence ID" value="MBN3965318.1"/>
    <property type="molecule type" value="Genomic_DNA"/>
</dbReference>
<dbReference type="InterPro" id="IPR016163">
    <property type="entry name" value="Ald_DH_C"/>
</dbReference>
<comment type="caution">
    <text evidence="8">The sequence shown here is derived from an EMBL/GenBank/DDBJ whole genome shotgun (WGS) entry which is preliminary data.</text>
</comment>
<dbReference type="Proteomes" id="UP000772591">
    <property type="component" value="Unassembled WGS sequence"/>
</dbReference>
<evidence type="ECO:0000256" key="2">
    <source>
        <dbReference type="ARBA" id="ARBA00023002"/>
    </source>
</evidence>
<dbReference type="PANTHER" id="PTHR43570">
    <property type="entry name" value="ALDEHYDE DEHYDROGENASE"/>
    <property type="match status" value="1"/>
</dbReference>
<evidence type="ECO:0000256" key="6">
    <source>
        <dbReference type="RuleBase" id="RU003345"/>
    </source>
</evidence>
<keyword evidence="2 4" id="KW-0560">Oxidoreductase</keyword>
<dbReference type="InterPro" id="IPR016162">
    <property type="entry name" value="Ald_DH_N"/>
</dbReference>
<evidence type="ECO:0000313" key="8">
    <source>
        <dbReference type="EMBL" id="MBN3965318.1"/>
    </source>
</evidence>
<keyword evidence="3" id="KW-0520">NAD</keyword>
<accession>A0ABS3ADT0</accession>
<gene>
    <name evidence="8" type="ORF">IMW75_08505</name>
</gene>
<sequence length="493" mass="52915">MGRLTANEPTCKGITMSSATSCVEDLSSLLARQKSAFASAGRVSGETRRQRLQQVIDLLVHNHAALTQAIDQDFGGRPAGFSLMNDVLGALASLKHARDHLQDWMPDEPRQMFSPYDQLGATAWVMYQPKGTVGILGTWNAPLYTLLSPLASALAAGNRAILKPSEVVPRTARLLADLCAEHLDPLVVAVVNGGPELGEAFSSQPFDHLVFTGSTAIGRQVMGSAAKNLVPVTLELGGKSPVIVSASADLNKAAFSIAAAKASNGGQICINPDLVHVPKARLESFLEALRSAYRDLNPTVAGNPDVVAVVNQRHLQRVESLVEDAQARGARVECLPEPLAVDTQDRRRPLRVVVDPAPESSIMQEEIFGPAMVVLGYDDLDQVIAQINAGPRPLALYYFGEDAQEQRHVLEHTLSGGVTLNDVMMHAALHDAPFGGVGASGMGHYHGREGFLEFSHMRTVFKASAHDPRREWGLLPPYGEHYLAAMLAGVTSD</sequence>
<keyword evidence="9" id="KW-1185">Reference proteome</keyword>
<organism evidence="8 9">
    <name type="scientific">Pseudomonas gregormendelii</name>
    <dbReference type="NCBI Taxonomy" id="1628277"/>
    <lineage>
        <taxon>Bacteria</taxon>
        <taxon>Pseudomonadati</taxon>
        <taxon>Pseudomonadota</taxon>
        <taxon>Gammaproteobacteria</taxon>
        <taxon>Pseudomonadales</taxon>
        <taxon>Pseudomonadaceae</taxon>
        <taxon>Pseudomonas</taxon>
    </lineage>
</organism>
<feature type="active site" evidence="5">
    <location>
        <position position="235"/>
    </location>
</feature>
<dbReference type="Gene3D" id="3.40.605.10">
    <property type="entry name" value="Aldehyde Dehydrogenase, Chain A, domain 1"/>
    <property type="match status" value="1"/>
</dbReference>